<sequence length="308" mass="33427">MSEEKQTTTVDHSTIEAAGTILKNKRIELGLTQKQVADRLRLRVSMIENIENNQFESDQVATFTRGYLRSYAKVVGVPEAEVLCALEDCGDAQLEEQPMQSFSGKTKRERHDNRIMVLTWGIFAVILAISSVWWWQNQENGLDEFAVPADSTVAEVVTEVQEPADMDTVSDAVSSNEPELAVDANITEALPAETDNAATDTTDTPATTEATAETPAAEVIASEVVEKPVVANLLEMSFNDDCWIQVKDATGKTLATGIKKGGESLQLAGTAPYKVILGAPENVSMTLASEPVDLSRYTSGKVARFTLP</sequence>
<dbReference type="Pfam" id="PF13413">
    <property type="entry name" value="HTH_25"/>
    <property type="match status" value="1"/>
</dbReference>
<evidence type="ECO:0000256" key="1">
    <source>
        <dbReference type="SAM" id="MobiDB-lite"/>
    </source>
</evidence>
<proteinExistence type="predicted"/>
<evidence type="ECO:0000259" key="3">
    <source>
        <dbReference type="PROSITE" id="PS50943"/>
    </source>
</evidence>
<dbReference type="AlphaFoldDB" id="A0A3A6QPE6"/>
<gene>
    <name evidence="4" type="ORF">DZ860_04055</name>
</gene>
<feature type="region of interest" description="Disordered" evidence="1">
    <location>
        <begin position="192"/>
        <end position="212"/>
    </location>
</feature>
<reference evidence="4 5" key="1">
    <citation type="submission" date="2018-08" db="EMBL/GenBank/DDBJ databases">
        <title>Vibrio isolated from the Eastern China Marginal Seas.</title>
        <authorList>
            <person name="Li Y."/>
        </authorList>
    </citation>
    <scope>NUCLEOTIDE SEQUENCE [LARGE SCALE GENOMIC DNA]</scope>
    <source>
        <strain evidence="4 5">BEI233</strain>
    </source>
</reference>
<dbReference type="InterPro" id="IPR001387">
    <property type="entry name" value="Cro/C1-type_HTH"/>
</dbReference>
<dbReference type="PANTHER" id="PTHR34475:SF1">
    <property type="entry name" value="CYTOSKELETON PROTEIN RODZ"/>
    <property type="match status" value="1"/>
</dbReference>
<dbReference type="GO" id="GO:0003677">
    <property type="term" value="F:DNA binding"/>
    <property type="evidence" value="ECO:0007669"/>
    <property type="project" value="InterPro"/>
</dbReference>
<dbReference type="PROSITE" id="PS50943">
    <property type="entry name" value="HTH_CROC1"/>
    <property type="match status" value="1"/>
</dbReference>
<dbReference type="InterPro" id="IPR050400">
    <property type="entry name" value="Bact_Cytoskel_RodZ"/>
</dbReference>
<dbReference type="PANTHER" id="PTHR34475">
    <property type="match status" value="1"/>
</dbReference>
<dbReference type="OrthoDB" id="9790252at2"/>
<evidence type="ECO:0000313" key="5">
    <source>
        <dbReference type="Proteomes" id="UP000273252"/>
    </source>
</evidence>
<feature type="transmembrane region" description="Helical" evidence="2">
    <location>
        <begin position="115"/>
        <end position="135"/>
    </location>
</feature>
<keyword evidence="2" id="KW-1133">Transmembrane helix</keyword>
<dbReference type="SUPFAM" id="SSF47413">
    <property type="entry name" value="lambda repressor-like DNA-binding domains"/>
    <property type="match status" value="1"/>
</dbReference>
<protein>
    <submittedName>
        <fullName evidence="4">DUF4115 domain-containing protein</fullName>
    </submittedName>
</protein>
<dbReference type="Proteomes" id="UP000273252">
    <property type="component" value="Unassembled WGS sequence"/>
</dbReference>
<evidence type="ECO:0000256" key="2">
    <source>
        <dbReference type="SAM" id="Phobius"/>
    </source>
</evidence>
<dbReference type="Gene3D" id="1.10.260.40">
    <property type="entry name" value="lambda repressor-like DNA-binding domains"/>
    <property type="match status" value="1"/>
</dbReference>
<name>A0A3A6QPE6_9VIBR</name>
<evidence type="ECO:0000313" key="4">
    <source>
        <dbReference type="EMBL" id="RJX74313.1"/>
    </source>
</evidence>
<organism evidence="4 5">
    <name type="scientific">Vibrio sinensis</name>
    <dbReference type="NCBI Taxonomy" id="2302434"/>
    <lineage>
        <taxon>Bacteria</taxon>
        <taxon>Pseudomonadati</taxon>
        <taxon>Pseudomonadota</taxon>
        <taxon>Gammaproteobacteria</taxon>
        <taxon>Vibrionales</taxon>
        <taxon>Vibrionaceae</taxon>
        <taxon>Vibrio</taxon>
    </lineage>
</organism>
<dbReference type="InterPro" id="IPR025194">
    <property type="entry name" value="RodZ-like_C"/>
</dbReference>
<dbReference type="RefSeq" id="WP_120029649.1">
    <property type="nucleotide sequence ID" value="NZ_QVMU01000002.1"/>
</dbReference>
<dbReference type="Pfam" id="PF13464">
    <property type="entry name" value="RodZ_C"/>
    <property type="match status" value="1"/>
</dbReference>
<keyword evidence="5" id="KW-1185">Reference proteome</keyword>
<keyword evidence="2" id="KW-0472">Membrane</keyword>
<dbReference type="InterPro" id="IPR010982">
    <property type="entry name" value="Lambda_DNA-bd_dom_sf"/>
</dbReference>
<dbReference type="CDD" id="cd00093">
    <property type="entry name" value="HTH_XRE"/>
    <property type="match status" value="1"/>
</dbReference>
<accession>A0A3A6QPE6</accession>
<dbReference type="SMART" id="SM00530">
    <property type="entry name" value="HTH_XRE"/>
    <property type="match status" value="1"/>
</dbReference>
<feature type="domain" description="HTH cro/C1-type" evidence="3">
    <location>
        <begin position="22"/>
        <end position="82"/>
    </location>
</feature>
<keyword evidence="2" id="KW-0812">Transmembrane</keyword>
<comment type="caution">
    <text evidence="4">The sequence shown here is derived from an EMBL/GenBank/DDBJ whole genome shotgun (WGS) entry which is preliminary data.</text>
</comment>
<dbReference type="EMBL" id="QVMU01000002">
    <property type="protein sequence ID" value="RJX74313.1"/>
    <property type="molecule type" value="Genomic_DNA"/>
</dbReference>